<evidence type="ECO:0000313" key="4">
    <source>
        <dbReference type="Proteomes" id="UP000580861"/>
    </source>
</evidence>
<dbReference type="Pfam" id="PF19811">
    <property type="entry name" value="DUF6294"/>
    <property type="match status" value="1"/>
</dbReference>
<feature type="chain" id="PRO_5038732232" description="DUF6294 domain-containing protein" evidence="1">
    <location>
        <begin position="25"/>
        <end position="149"/>
    </location>
</feature>
<accession>A0A841AXN3</accession>
<gene>
    <name evidence="3" type="ORF">HDA45_000955</name>
</gene>
<dbReference type="EMBL" id="JACHMX010000001">
    <property type="protein sequence ID" value="MBB5850868.1"/>
    <property type="molecule type" value="Genomic_DNA"/>
</dbReference>
<feature type="signal peptide" evidence="1">
    <location>
        <begin position="1"/>
        <end position="24"/>
    </location>
</feature>
<keyword evidence="4" id="KW-1185">Reference proteome</keyword>
<feature type="domain" description="DUF6294" evidence="2">
    <location>
        <begin position="65"/>
        <end position="149"/>
    </location>
</feature>
<dbReference type="InterPro" id="IPR046261">
    <property type="entry name" value="DUF6294"/>
</dbReference>
<name>A0A841AXN3_9PSEU</name>
<protein>
    <recommendedName>
        <fullName evidence="2">DUF6294 domain-containing protein</fullName>
    </recommendedName>
</protein>
<dbReference type="Proteomes" id="UP000580861">
    <property type="component" value="Unassembled WGS sequence"/>
</dbReference>
<sequence length="149" mass="16304">MTTTARRTSLFVAMLVLAIGTVFATPASAGTEASTTAQAACTGASYCEFKWGRIRAGDCTMDNAKWILYRNGSASFEATIISSDSDDAWLMWPSTLDVNSAVLGPVHHGGDQKFVKGTVKNQWHWWFASGSFDAGYFDRMDKMRLTSHC</sequence>
<evidence type="ECO:0000313" key="3">
    <source>
        <dbReference type="EMBL" id="MBB5850868.1"/>
    </source>
</evidence>
<organism evidence="3 4">
    <name type="scientific">Amycolatopsis umgeniensis</name>
    <dbReference type="NCBI Taxonomy" id="336628"/>
    <lineage>
        <taxon>Bacteria</taxon>
        <taxon>Bacillati</taxon>
        <taxon>Actinomycetota</taxon>
        <taxon>Actinomycetes</taxon>
        <taxon>Pseudonocardiales</taxon>
        <taxon>Pseudonocardiaceae</taxon>
        <taxon>Amycolatopsis</taxon>
    </lineage>
</organism>
<proteinExistence type="predicted"/>
<evidence type="ECO:0000256" key="1">
    <source>
        <dbReference type="SAM" id="SignalP"/>
    </source>
</evidence>
<evidence type="ECO:0000259" key="2">
    <source>
        <dbReference type="Pfam" id="PF19811"/>
    </source>
</evidence>
<reference evidence="3 4" key="1">
    <citation type="submission" date="2020-08" db="EMBL/GenBank/DDBJ databases">
        <title>Sequencing the genomes of 1000 actinobacteria strains.</title>
        <authorList>
            <person name="Klenk H.-P."/>
        </authorList>
    </citation>
    <scope>NUCLEOTIDE SEQUENCE [LARGE SCALE GENOMIC DNA]</scope>
    <source>
        <strain evidence="3 4">DSM 45272</strain>
    </source>
</reference>
<keyword evidence="1" id="KW-0732">Signal</keyword>
<dbReference type="RefSeq" id="WP_184892193.1">
    <property type="nucleotide sequence ID" value="NZ_JACHMX010000001.1"/>
</dbReference>
<dbReference type="AlphaFoldDB" id="A0A841AXN3"/>
<comment type="caution">
    <text evidence="3">The sequence shown here is derived from an EMBL/GenBank/DDBJ whole genome shotgun (WGS) entry which is preliminary data.</text>
</comment>